<evidence type="ECO:0000313" key="2">
    <source>
        <dbReference type="EMBL" id="SPC80337.1"/>
    </source>
</evidence>
<accession>A0A2N9ENC4</accession>
<name>A0A2N9ENC4_FAGSY</name>
<proteinExistence type="predicted"/>
<gene>
    <name evidence="2" type="ORF">FSB_LOCUS8219</name>
</gene>
<reference evidence="2" key="1">
    <citation type="submission" date="2018-02" db="EMBL/GenBank/DDBJ databases">
        <authorList>
            <person name="Cohen D.B."/>
            <person name="Kent A.D."/>
        </authorList>
    </citation>
    <scope>NUCLEOTIDE SEQUENCE</scope>
</reference>
<sequence length="119" mass="13594">MRKMKSKREKEEREREPDEEDEEQERERGEIEDWKGNLIAASPSIAGNSTVIAVEALGLRGALFPSQVLKLRKVRIERDSKICIDAINSALKEEKPISTPWETIMVCLDGVDLGSWIWI</sequence>
<organism evidence="2">
    <name type="scientific">Fagus sylvatica</name>
    <name type="common">Beechnut</name>
    <dbReference type="NCBI Taxonomy" id="28930"/>
    <lineage>
        <taxon>Eukaryota</taxon>
        <taxon>Viridiplantae</taxon>
        <taxon>Streptophyta</taxon>
        <taxon>Embryophyta</taxon>
        <taxon>Tracheophyta</taxon>
        <taxon>Spermatophyta</taxon>
        <taxon>Magnoliopsida</taxon>
        <taxon>eudicotyledons</taxon>
        <taxon>Gunneridae</taxon>
        <taxon>Pentapetalae</taxon>
        <taxon>rosids</taxon>
        <taxon>fabids</taxon>
        <taxon>Fagales</taxon>
        <taxon>Fagaceae</taxon>
        <taxon>Fagus</taxon>
    </lineage>
</organism>
<dbReference type="EMBL" id="OIVN01000446">
    <property type="protein sequence ID" value="SPC80337.1"/>
    <property type="molecule type" value="Genomic_DNA"/>
</dbReference>
<dbReference type="AlphaFoldDB" id="A0A2N9ENC4"/>
<protein>
    <submittedName>
        <fullName evidence="2">Uncharacterized protein</fullName>
    </submittedName>
</protein>
<evidence type="ECO:0000256" key="1">
    <source>
        <dbReference type="SAM" id="MobiDB-lite"/>
    </source>
</evidence>
<feature type="region of interest" description="Disordered" evidence="1">
    <location>
        <begin position="1"/>
        <end position="31"/>
    </location>
</feature>